<evidence type="ECO:0000313" key="2">
    <source>
        <dbReference type="EMBL" id="RHM14046.1"/>
    </source>
</evidence>
<keyword evidence="2" id="KW-0808">Transferase</keyword>
<evidence type="ECO:0000313" key="1">
    <source>
        <dbReference type="EMBL" id="MBS4884789.1"/>
    </source>
</evidence>
<reference evidence="2 3" key="1">
    <citation type="submission" date="2018-08" db="EMBL/GenBank/DDBJ databases">
        <title>A genome reference for cultivated species of the human gut microbiota.</title>
        <authorList>
            <person name="Zou Y."/>
            <person name="Xue W."/>
            <person name="Luo G."/>
        </authorList>
    </citation>
    <scope>NUCLEOTIDE SEQUENCE [LARGE SCALE GENOMIC DNA]</scope>
    <source>
        <strain evidence="2 3">AF35-6BH</strain>
    </source>
</reference>
<dbReference type="AlphaFoldDB" id="A0A415PN49"/>
<proteinExistence type="predicted"/>
<reference evidence="1" key="2">
    <citation type="submission" date="2021-02" db="EMBL/GenBank/DDBJ databases">
        <title>Infant gut strain persistence is associated with maternal origin, phylogeny, and functional potential including surface adhesion and iron acquisition.</title>
        <authorList>
            <person name="Lou Y.C."/>
        </authorList>
    </citation>
    <scope>NUCLEOTIDE SEQUENCE</scope>
    <source>
        <strain evidence="1">L3_108_103G1_dasL3_108_103G1_concoct_2</strain>
    </source>
</reference>
<dbReference type="OrthoDB" id="6382410at2"/>
<name>A0A415PN49_9FIRM</name>
<protein>
    <submittedName>
        <fullName evidence="2">GNAT family N-acetyltransferase</fullName>
    </submittedName>
</protein>
<dbReference type="EMBL" id="JAGZMZ010000024">
    <property type="protein sequence ID" value="MBS4884789.1"/>
    <property type="molecule type" value="Genomic_DNA"/>
</dbReference>
<gene>
    <name evidence="2" type="ORF">DWZ83_03300</name>
    <name evidence="1" type="ORF">KHZ85_08485</name>
</gene>
<dbReference type="EMBL" id="QRPK01000010">
    <property type="protein sequence ID" value="RHM14046.1"/>
    <property type="molecule type" value="Genomic_DNA"/>
</dbReference>
<dbReference type="Proteomes" id="UP000753219">
    <property type="component" value="Unassembled WGS sequence"/>
</dbReference>
<dbReference type="InterPro" id="IPR016181">
    <property type="entry name" value="Acyl_CoA_acyltransferase"/>
</dbReference>
<organism evidence="2 3">
    <name type="scientific">Amedibacillus dolichus</name>
    <dbReference type="NCBI Taxonomy" id="31971"/>
    <lineage>
        <taxon>Bacteria</taxon>
        <taxon>Bacillati</taxon>
        <taxon>Bacillota</taxon>
        <taxon>Erysipelotrichia</taxon>
        <taxon>Erysipelotrichales</taxon>
        <taxon>Erysipelotrichaceae</taxon>
        <taxon>Amedibacillus</taxon>
    </lineage>
</organism>
<accession>A0A415PN49</accession>
<comment type="caution">
    <text evidence="2">The sequence shown here is derived from an EMBL/GenBank/DDBJ whole genome shotgun (WGS) entry which is preliminary data.</text>
</comment>
<dbReference type="RefSeq" id="WP_118365367.1">
    <property type="nucleotide sequence ID" value="NZ_JAGZMZ010000024.1"/>
</dbReference>
<keyword evidence="3" id="KW-1185">Reference proteome</keyword>
<dbReference type="SUPFAM" id="SSF55729">
    <property type="entry name" value="Acyl-CoA N-acyltransferases (Nat)"/>
    <property type="match status" value="1"/>
</dbReference>
<sequence length="165" mass="19342">MENRYLFREAEKIDVKNVFQLILERMQWMDKKAITQWNSTHYDQIYPLSYYEAKREAGELFVLWDTCHQEIVSAGVLLEQDERWSDPSPSLYLHNFVSKLSSNAGANFLKYAELLAKQKQKQFLRLDCAIHNSKLASYYEKLGFQAVGTCKEGDYKGILQQKKIS</sequence>
<evidence type="ECO:0000313" key="3">
    <source>
        <dbReference type="Proteomes" id="UP000284868"/>
    </source>
</evidence>
<dbReference type="GO" id="GO:0016740">
    <property type="term" value="F:transferase activity"/>
    <property type="evidence" value="ECO:0007669"/>
    <property type="project" value="UniProtKB-KW"/>
</dbReference>
<dbReference type="Proteomes" id="UP000284868">
    <property type="component" value="Unassembled WGS sequence"/>
</dbReference>
<dbReference type="Gene3D" id="3.40.630.30">
    <property type="match status" value="1"/>
</dbReference>